<dbReference type="OrthoDB" id="9796770at2"/>
<evidence type="ECO:0000313" key="5">
    <source>
        <dbReference type="EMBL" id="AQZ63883.1"/>
    </source>
</evidence>
<dbReference type="Pfam" id="PF00561">
    <property type="entry name" value="Abhydrolase_1"/>
    <property type="match status" value="1"/>
</dbReference>
<dbReference type="GO" id="GO:0006508">
    <property type="term" value="P:proteolysis"/>
    <property type="evidence" value="ECO:0007669"/>
    <property type="project" value="InterPro"/>
</dbReference>
<sequence length="409" mass="42710">MRAGVRAKAAAGLLIVLSLPAGLAAGLGALWAGAAVTGNRYVALAAGAAAMGGVAWWMCRSAMRHVTRPPLLRGAVPVAVAAVELAVAAIPVGGLLFGGPPSTPMAAGPGTGHWDLPTGSRIAYTRTPAQGERRRDTPVILVHGGPGAPDTEPSPLAPALAAEGFDVYAYHQVGAGRSSRLPDVTGYTLARHVADLDAVRAATGAERVVLAGVSWGAQLTAAYLAAHPDRVARAVVASPGTMWSPAYPGNRQLTDSGLRDQDTAVRDRHPRLLLAHLLIQLAGPRVTHALLPDEAMDGEFESLVGDLDLSSGCPGRPLRQRPAGAGFWANAMSANDARRAPDPRPALREVTVPVLVLRGTCDYLRPEVAREYADVLPNAVFHAIDGAGHDLAHDRPDTYRDLVTTFLRE</sequence>
<evidence type="ECO:0000313" key="6">
    <source>
        <dbReference type="Proteomes" id="UP000190797"/>
    </source>
</evidence>
<feature type="transmembrane region" description="Helical" evidence="3">
    <location>
        <begin position="40"/>
        <end position="59"/>
    </location>
</feature>
<keyword evidence="6" id="KW-1185">Reference proteome</keyword>
<evidence type="ECO:0000259" key="4">
    <source>
        <dbReference type="Pfam" id="PF00561"/>
    </source>
</evidence>
<comment type="similarity">
    <text evidence="1">Belongs to the peptidase S33 family.</text>
</comment>
<feature type="domain" description="AB hydrolase-1" evidence="4">
    <location>
        <begin position="138"/>
        <end position="395"/>
    </location>
</feature>
<dbReference type="STRING" id="1909395.BKM31_22625"/>
<dbReference type="PRINTS" id="PR00793">
    <property type="entry name" value="PROAMNOPTASE"/>
</dbReference>
<dbReference type="PANTHER" id="PTHR43194:SF2">
    <property type="entry name" value="PEROXISOMAL MEMBRANE PROTEIN LPX1"/>
    <property type="match status" value="1"/>
</dbReference>
<organism evidence="5 6">
    <name type="scientific">[Actinomadura] parvosata subsp. kistnae</name>
    <dbReference type="NCBI Taxonomy" id="1909395"/>
    <lineage>
        <taxon>Bacteria</taxon>
        <taxon>Bacillati</taxon>
        <taxon>Actinomycetota</taxon>
        <taxon>Actinomycetes</taxon>
        <taxon>Streptosporangiales</taxon>
        <taxon>Streptosporangiaceae</taxon>
        <taxon>Nonomuraea</taxon>
    </lineage>
</organism>
<evidence type="ECO:0000256" key="3">
    <source>
        <dbReference type="SAM" id="Phobius"/>
    </source>
</evidence>
<feature type="transmembrane region" description="Helical" evidence="3">
    <location>
        <begin position="71"/>
        <end position="97"/>
    </location>
</feature>
<reference evidence="6" key="1">
    <citation type="journal article" date="2017" name="Med. Chem. Commun.">
        <title>Nonomuraea sp. ATCC 55076 harbours the largest actinomycete chromosome to date and the kistamicin biosynthetic gene cluster.</title>
        <authorList>
            <person name="Nazari B."/>
            <person name="Forneris C.C."/>
            <person name="Gibson M.I."/>
            <person name="Moon K."/>
            <person name="Schramma K.R."/>
            <person name="Seyedsayamdost M.R."/>
        </authorList>
    </citation>
    <scope>NUCLEOTIDE SEQUENCE [LARGE SCALE GENOMIC DNA]</scope>
    <source>
        <strain evidence="6">ATCC 55076</strain>
    </source>
</reference>
<dbReference type="EMBL" id="CP017717">
    <property type="protein sequence ID" value="AQZ63883.1"/>
    <property type="molecule type" value="Genomic_DNA"/>
</dbReference>
<dbReference type="KEGG" id="noa:BKM31_22625"/>
<keyword evidence="2" id="KW-0378">Hydrolase</keyword>
<accession>A0A1V0A118</accession>
<evidence type="ECO:0000256" key="2">
    <source>
        <dbReference type="ARBA" id="ARBA00022801"/>
    </source>
</evidence>
<dbReference type="InterPro" id="IPR002410">
    <property type="entry name" value="Peptidase_S33"/>
</dbReference>
<dbReference type="Proteomes" id="UP000190797">
    <property type="component" value="Chromosome"/>
</dbReference>
<dbReference type="InterPro" id="IPR029058">
    <property type="entry name" value="AB_hydrolase_fold"/>
</dbReference>
<dbReference type="GO" id="GO:0004177">
    <property type="term" value="F:aminopeptidase activity"/>
    <property type="evidence" value="ECO:0007669"/>
    <property type="project" value="UniProtKB-EC"/>
</dbReference>
<keyword evidence="3" id="KW-1133">Transmembrane helix</keyword>
<keyword evidence="3" id="KW-0812">Transmembrane</keyword>
<dbReference type="InterPro" id="IPR000073">
    <property type="entry name" value="AB_hydrolase_1"/>
</dbReference>
<proteinExistence type="inferred from homology"/>
<keyword evidence="3" id="KW-0472">Membrane</keyword>
<gene>
    <name evidence="5" type="ORF">BKM31_22625</name>
</gene>
<protein>
    <recommendedName>
        <fullName evidence="4">AB hydrolase-1 domain-containing protein</fullName>
    </recommendedName>
</protein>
<dbReference type="SUPFAM" id="SSF53474">
    <property type="entry name" value="alpha/beta-Hydrolases"/>
    <property type="match status" value="1"/>
</dbReference>
<evidence type="ECO:0000256" key="1">
    <source>
        <dbReference type="ARBA" id="ARBA00010088"/>
    </source>
</evidence>
<dbReference type="PANTHER" id="PTHR43194">
    <property type="entry name" value="HYDROLASE ALPHA/BETA FOLD FAMILY"/>
    <property type="match status" value="1"/>
</dbReference>
<dbReference type="Gene3D" id="3.40.50.1820">
    <property type="entry name" value="alpha/beta hydrolase"/>
    <property type="match status" value="1"/>
</dbReference>
<dbReference type="InterPro" id="IPR050228">
    <property type="entry name" value="Carboxylesterase_BioH"/>
</dbReference>
<name>A0A1V0A118_9ACTN</name>
<dbReference type="RefSeq" id="WP_080040074.1">
    <property type="nucleotide sequence ID" value="NZ_CP017717.1"/>
</dbReference>
<dbReference type="AlphaFoldDB" id="A0A1V0A118"/>